<dbReference type="PANTHER" id="PTHR30572">
    <property type="entry name" value="MEMBRANE COMPONENT OF TRANSPORTER-RELATED"/>
    <property type="match status" value="1"/>
</dbReference>
<dbReference type="EMBL" id="VOBR01000043">
    <property type="protein sequence ID" value="TWP45237.1"/>
    <property type="molecule type" value="Genomic_DNA"/>
</dbReference>
<evidence type="ECO:0000256" key="5">
    <source>
        <dbReference type="ARBA" id="ARBA00023136"/>
    </source>
</evidence>
<evidence type="ECO:0000259" key="9">
    <source>
        <dbReference type="Pfam" id="PF12704"/>
    </source>
</evidence>
<evidence type="ECO:0000256" key="2">
    <source>
        <dbReference type="ARBA" id="ARBA00022475"/>
    </source>
</evidence>
<reference evidence="10 11" key="1">
    <citation type="submission" date="2019-07" db="EMBL/GenBank/DDBJ databases">
        <title>Lentzea xizangensis sp. nov., isolated from Qinghai-Tibetan Plateau Soils.</title>
        <authorList>
            <person name="Huang J."/>
        </authorList>
    </citation>
    <scope>NUCLEOTIDE SEQUENCE [LARGE SCALE GENOMIC DNA]</scope>
    <source>
        <strain evidence="10 11">FXJ1.1311</strain>
    </source>
</reference>
<dbReference type="Proteomes" id="UP000316639">
    <property type="component" value="Unassembled WGS sequence"/>
</dbReference>
<dbReference type="OrthoDB" id="9780560at2"/>
<keyword evidence="4 7" id="KW-1133">Transmembrane helix</keyword>
<dbReference type="AlphaFoldDB" id="A0A563EG99"/>
<feature type="transmembrane region" description="Helical" evidence="7">
    <location>
        <begin position="304"/>
        <end position="328"/>
    </location>
</feature>
<organism evidence="10 11">
    <name type="scientific">Lentzea tibetensis</name>
    <dbReference type="NCBI Taxonomy" id="2591470"/>
    <lineage>
        <taxon>Bacteria</taxon>
        <taxon>Bacillati</taxon>
        <taxon>Actinomycetota</taxon>
        <taxon>Actinomycetes</taxon>
        <taxon>Pseudonocardiales</taxon>
        <taxon>Pseudonocardiaceae</taxon>
        <taxon>Lentzea</taxon>
    </lineage>
</organism>
<evidence type="ECO:0000256" key="4">
    <source>
        <dbReference type="ARBA" id="ARBA00022989"/>
    </source>
</evidence>
<dbReference type="GO" id="GO:0005886">
    <property type="term" value="C:plasma membrane"/>
    <property type="evidence" value="ECO:0007669"/>
    <property type="project" value="UniProtKB-SubCell"/>
</dbReference>
<dbReference type="GO" id="GO:0022857">
    <property type="term" value="F:transmembrane transporter activity"/>
    <property type="evidence" value="ECO:0007669"/>
    <property type="project" value="TreeGrafter"/>
</dbReference>
<dbReference type="RefSeq" id="WP_146360243.1">
    <property type="nucleotide sequence ID" value="NZ_VOBR01000043.1"/>
</dbReference>
<name>A0A563EG99_9PSEU</name>
<keyword evidence="11" id="KW-1185">Reference proteome</keyword>
<comment type="caution">
    <text evidence="10">The sequence shown here is derived from an EMBL/GenBank/DDBJ whole genome shotgun (WGS) entry which is preliminary data.</text>
</comment>
<dbReference type="Pfam" id="PF12704">
    <property type="entry name" value="MacB_PCD"/>
    <property type="match status" value="1"/>
</dbReference>
<feature type="domain" description="ABC3 transporter permease C-terminal" evidence="8">
    <location>
        <begin position="255"/>
        <end position="366"/>
    </location>
</feature>
<proteinExistence type="inferred from homology"/>
<comment type="subcellular location">
    <subcellularLocation>
        <location evidence="1">Cell membrane</location>
        <topology evidence="1">Multi-pass membrane protein</topology>
    </subcellularLocation>
</comment>
<feature type="transmembrane region" description="Helical" evidence="7">
    <location>
        <begin position="334"/>
        <end position="357"/>
    </location>
</feature>
<evidence type="ECO:0000256" key="1">
    <source>
        <dbReference type="ARBA" id="ARBA00004651"/>
    </source>
</evidence>
<comment type="similarity">
    <text evidence="6">Belongs to the ABC-4 integral membrane protein family.</text>
</comment>
<evidence type="ECO:0000313" key="11">
    <source>
        <dbReference type="Proteomes" id="UP000316639"/>
    </source>
</evidence>
<dbReference type="InterPro" id="IPR003838">
    <property type="entry name" value="ABC3_permease_C"/>
</dbReference>
<keyword evidence="5 7" id="KW-0472">Membrane</keyword>
<evidence type="ECO:0000259" key="8">
    <source>
        <dbReference type="Pfam" id="PF02687"/>
    </source>
</evidence>
<dbReference type="InterPro" id="IPR050250">
    <property type="entry name" value="Macrolide_Exporter_MacB"/>
</dbReference>
<keyword evidence="2" id="KW-1003">Cell membrane</keyword>
<feature type="transmembrane region" description="Helical" evidence="7">
    <location>
        <begin position="251"/>
        <end position="276"/>
    </location>
</feature>
<evidence type="ECO:0000256" key="6">
    <source>
        <dbReference type="ARBA" id="ARBA00038076"/>
    </source>
</evidence>
<sequence>MRAVLSALGISIGIATLIVVVGIPASSHRQLMNELSALGTNLLRAEVAPDSTTGQLPPVPENSAEMADRIGPVHMASALANAQTFVSRTDRVEENSGLSVLVAKPNLLEALNGRVHSGTFLNAANSAFPTVVLGDKAATRLGITSLTPGAPAPQVWVGKSWFTVVGILEAMPLAPDVERSVLIGWESARRQLGFSGHPTVIYVKVDETAIEDVRAVLPATVFPESPGEIRVSRPSDALAAKRLTENTFSALFLGLAGVALLVGGVGVANTMVISVLERKREIGLRRALGANRGHIRWQFLTESVALCLLGGLAGAVLGVLGTAGYAAWRDWPTVIPLNAVFTGIGAALLVGVLAGVYPAVRASRLAPTEALAAP</sequence>
<dbReference type="InterPro" id="IPR025857">
    <property type="entry name" value="MacB_PCD"/>
</dbReference>
<feature type="domain" description="MacB-like periplasmic core" evidence="9">
    <location>
        <begin position="4"/>
        <end position="215"/>
    </location>
</feature>
<evidence type="ECO:0000256" key="7">
    <source>
        <dbReference type="SAM" id="Phobius"/>
    </source>
</evidence>
<dbReference type="Pfam" id="PF02687">
    <property type="entry name" value="FtsX"/>
    <property type="match status" value="1"/>
</dbReference>
<dbReference type="PANTHER" id="PTHR30572:SF4">
    <property type="entry name" value="ABC TRANSPORTER PERMEASE YTRF"/>
    <property type="match status" value="1"/>
</dbReference>
<keyword evidence="3 7" id="KW-0812">Transmembrane</keyword>
<evidence type="ECO:0000256" key="3">
    <source>
        <dbReference type="ARBA" id="ARBA00022692"/>
    </source>
</evidence>
<accession>A0A563EG99</accession>
<gene>
    <name evidence="10" type="ORF">FKR81_39800</name>
</gene>
<protein>
    <submittedName>
        <fullName evidence="10">ABC transporter permease</fullName>
    </submittedName>
</protein>
<evidence type="ECO:0000313" key="10">
    <source>
        <dbReference type="EMBL" id="TWP45237.1"/>
    </source>
</evidence>